<dbReference type="InterPro" id="IPR001173">
    <property type="entry name" value="Glyco_trans_2-like"/>
</dbReference>
<dbReference type="Pfam" id="PF00535">
    <property type="entry name" value="Glycos_transf_2"/>
    <property type="match status" value="1"/>
</dbReference>
<dbReference type="EMBL" id="CP094669">
    <property type="protein sequence ID" value="UOG75946.1"/>
    <property type="molecule type" value="Genomic_DNA"/>
</dbReference>
<dbReference type="CDD" id="cd00761">
    <property type="entry name" value="Glyco_tranf_GTA_type"/>
    <property type="match status" value="1"/>
</dbReference>
<evidence type="ECO:0000313" key="5">
    <source>
        <dbReference type="EMBL" id="UOG75946.1"/>
    </source>
</evidence>
<dbReference type="Gene3D" id="3.90.550.10">
    <property type="entry name" value="Spore Coat Polysaccharide Biosynthesis Protein SpsA, Chain A"/>
    <property type="match status" value="1"/>
</dbReference>
<comment type="similarity">
    <text evidence="1">Belongs to the glycosyltransferase 2 family.</text>
</comment>
<keyword evidence="3" id="KW-0808">Transferase</keyword>
<dbReference type="RefSeq" id="WP_243800441.1">
    <property type="nucleotide sequence ID" value="NZ_CP094669.1"/>
</dbReference>
<dbReference type="PANTHER" id="PTHR43179">
    <property type="entry name" value="RHAMNOSYLTRANSFERASE WBBL"/>
    <property type="match status" value="1"/>
</dbReference>
<name>A0ABY4D0U3_9BACT</name>
<evidence type="ECO:0000259" key="4">
    <source>
        <dbReference type="Pfam" id="PF00535"/>
    </source>
</evidence>
<reference evidence="5 6" key="1">
    <citation type="submission" date="2022-03" db="EMBL/GenBank/DDBJ databases">
        <title>Hymenobactersp. isolated from the air.</title>
        <authorList>
            <person name="Won M."/>
            <person name="Kwon S.-W."/>
        </authorList>
    </citation>
    <scope>NUCLEOTIDE SEQUENCE [LARGE SCALE GENOMIC DNA]</scope>
    <source>
        <strain evidence="5 6">KACC 21982</strain>
    </source>
</reference>
<dbReference type="PANTHER" id="PTHR43179:SF12">
    <property type="entry name" value="GALACTOFURANOSYLTRANSFERASE GLFT2"/>
    <property type="match status" value="1"/>
</dbReference>
<dbReference type="InterPro" id="IPR029044">
    <property type="entry name" value="Nucleotide-diphossugar_trans"/>
</dbReference>
<accession>A0ABY4D0U3</accession>
<evidence type="ECO:0000256" key="3">
    <source>
        <dbReference type="ARBA" id="ARBA00022679"/>
    </source>
</evidence>
<sequence length="356" mass="40001">MIAQPVGVSFLVCTYNGAARIAETLACLAHQVTSTPIAWEVIVVDNASTDGTSEVAKRSWEQVGAPASLRVFSEPRPGKNFAVEVAFSKAQYLYACIVDDDNRLNPDYLQIGFDQMQANPAIGMLGGRNSATFEGNPPSWFNAFQHCYAVGEQIDYVGGAFQPLREGNAGRNVLWGAGMFVRTDLWHKLEEVGFASLFSGRQGTKNLTAGEDDELCYVAQLLGYEVWYSSHLYLQHHMTAGRLTPAYRDKLFYASVWSAGRLGAYRNALWGRVKSKDTLTINLIKDFIYMSLGFLKHVLSIKYIKALFNGDKLYIKYGWHQLLTLYDFVRNFSRIKEYYKSVLDLKYKIQGTAVVH</sequence>
<evidence type="ECO:0000256" key="1">
    <source>
        <dbReference type="ARBA" id="ARBA00006739"/>
    </source>
</evidence>
<keyword evidence="2" id="KW-0328">Glycosyltransferase</keyword>
<proteinExistence type="inferred from homology"/>
<dbReference type="SUPFAM" id="SSF53448">
    <property type="entry name" value="Nucleotide-diphospho-sugar transferases"/>
    <property type="match status" value="1"/>
</dbReference>
<gene>
    <name evidence="5" type="ORF">MTX78_04940</name>
</gene>
<feature type="domain" description="Glycosyltransferase 2-like" evidence="4">
    <location>
        <begin position="9"/>
        <end position="137"/>
    </location>
</feature>
<evidence type="ECO:0000256" key="2">
    <source>
        <dbReference type="ARBA" id="ARBA00022676"/>
    </source>
</evidence>
<dbReference type="Proteomes" id="UP000831113">
    <property type="component" value="Chromosome"/>
</dbReference>
<organism evidence="5 6">
    <name type="scientific">Hymenobacter tibetensis</name>
    <dbReference type="NCBI Taxonomy" id="497967"/>
    <lineage>
        <taxon>Bacteria</taxon>
        <taxon>Pseudomonadati</taxon>
        <taxon>Bacteroidota</taxon>
        <taxon>Cytophagia</taxon>
        <taxon>Cytophagales</taxon>
        <taxon>Hymenobacteraceae</taxon>
        <taxon>Hymenobacter</taxon>
    </lineage>
</organism>
<protein>
    <submittedName>
        <fullName evidence="5">Glycosyltransferase family 2 protein</fullName>
    </submittedName>
</protein>
<keyword evidence="6" id="KW-1185">Reference proteome</keyword>
<evidence type="ECO:0000313" key="6">
    <source>
        <dbReference type="Proteomes" id="UP000831113"/>
    </source>
</evidence>